<gene>
    <name evidence="3" type="ORF">M413DRAFT_27829</name>
</gene>
<comment type="similarity">
    <text evidence="2">Belongs to the ustYa family.</text>
</comment>
<dbReference type="InterPro" id="IPR021765">
    <property type="entry name" value="UstYa-like"/>
</dbReference>
<evidence type="ECO:0000256" key="2">
    <source>
        <dbReference type="ARBA" id="ARBA00035112"/>
    </source>
</evidence>
<evidence type="ECO:0000313" key="4">
    <source>
        <dbReference type="Proteomes" id="UP000053424"/>
    </source>
</evidence>
<dbReference type="PANTHER" id="PTHR33365">
    <property type="entry name" value="YALI0B05434P"/>
    <property type="match status" value="1"/>
</dbReference>
<dbReference type="HOGENOM" id="CLU_042941_8_1_1"/>
<evidence type="ECO:0000256" key="1">
    <source>
        <dbReference type="ARBA" id="ARBA00004685"/>
    </source>
</evidence>
<dbReference type="PANTHER" id="PTHR33365:SF4">
    <property type="entry name" value="CYCLOCHLOROTINE BIOSYNTHESIS PROTEIN O"/>
    <property type="match status" value="1"/>
</dbReference>
<sequence length="204" mass="23223">MARKWFPSIKPSPYTSFSGALYVFHSSRRFLNVHGDPLGAPSHEYTYLNGDYPDEWPIGPLETVHLSLENTVHYAFNTPAGRAEWNSTLPLGGALVYLGPKRRPFTLGMLHQIRCLGIIREILDDFYMDHSPDARIQRPQLAAHCMNYLRQMVLCNADMRLETVRASRGHGLTVNEVTHTCRDWTAVYKAAEDNFLDLTRTSLS</sequence>
<reference evidence="3 4" key="1">
    <citation type="submission" date="2014-04" db="EMBL/GenBank/DDBJ databases">
        <authorList>
            <consortium name="DOE Joint Genome Institute"/>
            <person name="Kuo A."/>
            <person name="Gay G."/>
            <person name="Dore J."/>
            <person name="Kohler A."/>
            <person name="Nagy L.G."/>
            <person name="Floudas D."/>
            <person name="Copeland A."/>
            <person name="Barry K.W."/>
            <person name="Cichocki N."/>
            <person name="Veneault-Fourrey C."/>
            <person name="LaButti K."/>
            <person name="Lindquist E.A."/>
            <person name="Lipzen A."/>
            <person name="Lundell T."/>
            <person name="Morin E."/>
            <person name="Murat C."/>
            <person name="Sun H."/>
            <person name="Tunlid A."/>
            <person name="Henrissat B."/>
            <person name="Grigoriev I.V."/>
            <person name="Hibbett D.S."/>
            <person name="Martin F."/>
            <person name="Nordberg H.P."/>
            <person name="Cantor M.N."/>
            <person name="Hua S.X."/>
        </authorList>
    </citation>
    <scope>NUCLEOTIDE SEQUENCE [LARGE SCALE GENOMIC DNA]</scope>
    <source>
        <strain evidence="4">h7</strain>
    </source>
</reference>
<dbReference type="AlphaFoldDB" id="A0A0C3CCZ4"/>
<dbReference type="Proteomes" id="UP000053424">
    <property type="component" value="Unassembled WGS sequence"/>
</dbReference>
<dbReference type="Pfam" id="PF11807">
    <property type="entry name" value="UstYa"/>
    <property type="match status" value="1"/>
</dbReference>
<dbReference type="GO" id="GO:0043386">
    <property type="term" value="P:mycotoxin biosynthetic process"/>
    <property type="evidence" value="ECO:0007669"/>
    <property type="project" value="InterPro"/>
</dbReference>
<evidence type="ECO:0000313" key="3">
    <source>
        <dbReference type="EMBL" id="KIM41491.1"/>
    </source>
</evidence>
<accession>A0A0C3CCZ4</accession>
<dbReference type="STRING" id="686832.A0A0C3CCZ4"/>
<comment type="pathway">
    <text evidence="1">Mycotoxin biosynthesis.</text>
</comment>
<protein>
    <submittedName>
        <fullName evidence="3">Uncharacterized protein</fullName>
    </submittedName>
</protein>
<organism evidence="3 4">
    <name type="scientific">Hebeloma cylindrosporum</name>
    <dbReference type="NCBI Taxonomy" id="76867"/>
    <lineage>
        <taxon>Eukaryota</taxon>
        <taxon>Fungi</taxon>
        <taxon>Dikarya</taxon>
        <taxon>Basidiomycota</taxon>
        <taxon>Agaricomycotina</taxon>
        <taxon>Agaricomycetes</taxon>
        <taxon>Agaricomycetidae</taxon>
        <taxon>Agaricales</taxon>
        <taxon>Agaricineae</taxon>
        <taxon>Hymenogastraceae</taxon>
        <taxon>Hebeloma</taxon>
    </lineage>
</organism>
<dbReference type="OrthoDB" id="3687641at2759"/>
<reference evidence="4" key="2">
    <citation type="submission" date="2015-01" db="EMBL/GenBank/DDBJ databases">
        <title>Evolutionary Origins and Diversification of the Mycorrhizal Mutualists.</title>
        <authorList>
            <consortium name="DOE Joint Genome Institute"/>
            <consortium name="Mycorrhizal Genomics Consortium"/>
            <person name="Kohler A."/>
            <person name="Kuo A."/>
            <person name="Nagy L.G."/>
            <person name="Floudas D."/>
            <person name="Copeland A."/>
            <person name="Barry K.W."/>
            <person name="Cichocki N."/>
            <person name="Veneault-Fourrey C."/>
            <person name="LaButti K."/>
            <person name="Lindquist E.A."/>
            <person name="Lipzen A."/>
            <person name="Lundell T."/>
            <person name="Morin E."/>
            <person name="Murat C."/>
            <person name="Riley R."/>
            <person name="Ohm R."/>
            <person name="Sun H."/>
            <person name="Tunlid A."/>
            <person name="Henrissat B."/>
            <person name="Grigoriev I.V."/>
            <person name="Hibbett D.S."/>
            <person name="Martin F."/>
        </authorList>
    </citation>
    <scope>NUCLEOTIDE SEQUENCE [LARGE SCALE GENOMIC DNA]</scope>
    <source>
        <strain evidence="4">h7</strain>
    </source>
</reference>
<proteinExistence type="inferred from homology"/>
<keyword evidence="4" id="KW-1185">Reference proteome</keyword>
<dbReference type="EMBL" id="KN831780">
    <property type="protein sequence ID" value="KIM41491.1"/>
    <property type="molecule type" value="Genomic_DNA"/>
</dbReference>
<name>A0A0C3CCZ4_HEBCY</name>